<dbReference type="PANTHER" id="PTHR12526">
    <property type="entry name" value="GLYCOSYLTRANSFERASE"/>
    <property type="match status" value="1"/>
</dbReference>
<proteinExistence type="predicted"/>
<dbReference type="EMBL" id="PZKL01000017">
    <property type="protein sequence ID" value="PTH81486.1"/>
    <property type="molecule type" value="Genomic_DNA"/>
</dbReference>
<dbReference type="GO" id="GO:0016757">
    <property type="term" value="F:glycosyltransferase activity"/>
    <property type="evidence" value="ECO:0007669"/>
    <property type="project" value="InterPro"/>
</dbReference>
<feature type="domain" description="Glycosyl transferase family 1" evidence="1">
    <location>
        <begin position="189"/>
        <end position="336"/>
    </location>
</feature>
<dbReference type="CDD" id="cd03801">
    <property type="entry name" value="GT4_PimA-like"/>
    <property type="match status" value="1"/>
</dbReference>
<feature type="domain" description="Glycosyltransferase subfamily 4-like N-terminal" evidence="2">
    <location>
        <begin position="17"/>
        <end position="175"/>
    </location>
</feature>
<dbReference type="Gene3D" id="3.40.50.2000">
    <property type="entry name" value="Glycogen Phosphorylase B"/>
    <property type="match status" value="2"/>
</dbReference>
<reference evidence="3 4" key="1">
    <citation type="submission" date="2018-03" db="EMBL/GenBank/DDBJ databases">
        <title>Aeromonas veronii whole genome sequencing and analysis.</title>
        <authorList>
            <person name="Xie H."/>
            <person name="Liu T."/>
            <person name="Wang K."/>
        </authorList>
    </citation>
    <scope>NUCLEOTIDE SEQUENCE [LARGE SCALE GENOMIC DNA]</scope>
    <source>
        <strain evidence="3 4">XH.VA.1</strain>
    </source>
</reference>
<accession>A0A2T4N402</accession>
<evidence type="ECO:0000313" key="3">
    <source>
        <dbReference type="EMBL" id="PTH81486.1"/>
    </source>
</evidence>
<organism evidence="3 4">
    <name type="scientific">Aeromonas veronii</name>
    <dbReference type="NCBI Taxonomy" id="654"/>
    <lineage>
        <taxon>Bacteria</taxon>
        <taxon>Pseudomonadati</taxon>
        <taxon>Pseudomonadota</taxon>
        <taxon>Gammaproteobacteria</taxon>
        <taxon>Aeromonadales</taxon>
        <taxon>Aeromonadaceae</taxon>
        <taxon>Aeromonas</taxon>
    </lineage>
</organism>
<name>A0A2T4N402_AERVE</name>
<sequence>MNATPVLLVHYGEDWIRGSERCLLDLLAHLDRSRFTPLLWCNSPALAAEATTLGVETMVEPFSLLLGWQAPRFDLAAHRRLSRRARELITERQIGLVHANSAAPCQWLVGVCRALQVPLVCHLHARYQPRDRFSLRVHRASVLIGVSEPVLTGWRQDGCAADRLIRVPNGVDAARLNGGAHWPVVGMLGLPPGDMIIATVGSLIKRKGIDLLIRSLAALMASGEEAQLLIIGSGPEREALMALAVELGVAERVHFLGERPDSAAILRGGVDLLVSGAREEVFGLTLAEAGMLGLPVSAYRVGGIPEVVEEGVTGLLATPGDWAEMADHWRQLSNPQRRCEMGWAAKLRAAQLFTVARYVDGVTAVWDAALAGRWHATAPTPFRPLIHWAGQRLLARGRNMLASGMAKVAQKVQLGFGRRKVPE</sequence>
<dbReference type="RefSeq" id="WP_107682875.1">
    <property type="nucleotide sequence ID" value="NZ_CAWQUB010000001.1"/>
</dbReference>
<dbReference type="GO" id="GO:1901135">
    <property type="term" value="P:carbohydrate derivative metabolic process"/>
    <property type="evidence" value="ECO:0007669"/>
    <property type="project" value="UniProtKB-ARBA"/>
</dbReference>
<dbReference type="Pfam" id="PF13439">
    <property type="entry name" value="Glyco_transf_4"/>
    <property type="match status" value="1"/>
</dbReference>
<dbReference type="InterPro" id="IPR001296">
    <property type="entry name" value="Glyco_trans_1"/>
</dbReference>
<dbReference type="Pfam" id="PF00534">
    <property type="entry name" value="Glycos_transf_1"/>
    <property type="match status" value="1"/>
</dbReference>
<dbReference type="PANTHER" id="PTHR12526:SF635">
    <property type="entry name" value="GLYCOSYL TRANSFERASE GROUP 1"/>
    <property type="match status" value="1"/>
</dbReference>
<evidence type="ECO:0000259" key="2">
    <source>
        <dbReference type="Pfam" id="PF13439"/>
    </source>
</evidence>
<evidence type="ECO:0000259" key="1">
    <source>
        <dbReference type="Pfam" id="PF00534"/>
    </source>
</evidence>
<dbReference type="InterPro" id="IPR028098">
    <property type="entry name" value="Glyco_trans_4-like_N"/>
</dbReference>
<protein>
    <submittedName>
        <fullName evidence="3">Glycosyltransferase family 1 protein</fullName>
    </submittedName>
</protein>
<dbReference type="Proteomes" id="UP000241986">
    <property type="component" value="Unassembled WGS sequence"/>
</dbReference>
<evidence type="ECO:0000313" key="4">
    <source>
        <dbReference type="Proteomes" id="UP000241986"/>
    </source>
</evidence>
<dbReference type="SUPFAM" id="SSF53756">
    <property type="entry name" value="UDP-Glycosyltransferase/glycogen phosphorylase"/>
    <property type="match status" value="1"/>
</dbReference>
<dbReference type="AlphaFoldDB" id="A0A2T4N402"/>
<keyword evidence="3" id="KW-0808">Transferase</keyword>
<gene>
    <name evidence="3" type="ORF">DAA48_06520</name>
</gene>
<comment type="caution">
    <text evidence="3">The sequence shown here is derived from an EMBL/GenBank/DDBJ whole genome shotgun (WGS) entry which is preliminary data.</text>
</comment>